<dbReference type="PANTHER" id="PTHR13847:SF281">
    <property type="entry name" value="FAD DEPENDENT OXIDOREDUCTASE DOMAIN-CONTAINING PROTEIN"/>
    <property type="match status" value="1"/>
</dbReference>
<dbReference type="Pfam" id="PF01266">
    <property type="entry name" value="DAO"/>
    <property type="match status" value="1"/>
</dbReference>
<evidence type="ECO:0000313" key="4">
    <source>
        <dbReference type="Proteomes" id="UP001500279"/>
    </source>
</evidence>
<keyword evidence="1" id="KW-0560">Oxidoreductase</keyword>
<sequence>MKLDSYWTATATAHSVLEKPLPARADVAIVGGGFTGLSAAVALGRRGARVVVLEAGAMAGEASGRNGGHVNNGLAVDYATLAASVGTERASAWYRAYDAAVDSVARIVREERIDCNFLRNGKLKLAARASDYDTLARGFDRLHREVDCDVELLDAAAIRDEIQSERFVGGLLQKRSAQMHMGRFGAGLAQAAERHGAELHAQTEVRRLERVRGQVHRLHTDRGVVEADQVLVATGATMHGSYPSFGFWRRRIVPIGSFIIVTEPLGHELARRILPGIRTYTTAAHIHNYFRLTPDDRLVFGGRARFAMSSPNSDAKSGHILREAMTWVFPQLSKTRIDYCWGGMVDMSRDRLPHAGEHRGLYYAMGYSGHGTQMSVHMGQCMADVMAGDSAANPWRDLAWPAIPGHFGPPWFLPLVGAYFKLKDALR</sequence>
<dbReference type="RefSeq" id="WP_141284220.1">
    <property type="nucleotide sequence ID" value="NZ_BAAAEW010000022.1"/>
</dbReference>
<dbReference type="InterPro" id="IPR036188">
    <property type="entry name" value="FAD/NAD-bd_sf"/>
</dbReference>
<evidence type="ECO:0000313" key="3">
    <source>
        <dbReference type="EMBL" id="GAA0756060.1"/>
    </source>
</evidence>
<organism evidence="3 4">
    <name type="scientific">Ideonella azotifigens</name>
    <dbReference type="NCBI Taxonomy" id="513160"/>
    <lineage>
        <taxon>Bacteria</taxon>
        <taxon>Pseudomonadati</taxon>
        <taxon>Pseudomonadota</taxon>
        <taxon>Betaproteobacteria</taxon>
        <taxon>Burkholderiales</taxon>
        <taxon>Sphaerotilaceae</taxon>
        <taxon>Ideonella</taxon>
    </lineage>
</organism>
<dbReference type="EMBL" id="BAAAEW010000022">
    <property type="protein sequence ID" value="GAA0756060.1"/>
    <property type="molecule type" value="Genomic_DNA"/>
</dbReference>
<protein>
    <submittedName>
        <fullName evidence="3">FAD-binding oxidoreductase</fullName>
    </submittedName>
</protein>
<dbReference type="Proteomes" id="UP001500279">
    <property type="component" value="Unassembled WGS sequence"/>
</dbReference>
<comment type="caution">
    <text evidence="3">The sequence shown here is derived from an EMBL/GenBank/DDBJ whole genome shotgun (WGS) entry which is preliminary data.</text>
</comment>
<gene>
    <name evidence="3" type="ORF">GCM10009107_34140</name>
</gene>
<name>A0ABN1K676_9BURK</name>
<reference evidence="4" key="1">
    <citation type="journal article" date="2019" name="Int. J. Syst. Evol. Microbiol.">
        <title>The Global Catalogue of Microorganisms (GCM) 10K type strain sequencing project: providing services to taxonomists for standard genome sequencing and annotation.</title>
        <authorList>
            <consortium name="The Broad Institute Genomics Platform"/>
            <consortium name="The Broad Institute Genome Sequencing Center for Infectious Disease"/>
            <person name="Wu L."/>
            <person name="Ma J."/>
        </authorList>
    </citation>
    <scope>NUCLEOTIDE SEQUENCE [LARGE SCALE GENOMIC DNA]</scope>
    <source>
        <strain evidence="4">JCM 15503</strain>
    </source>
</reference>
<dbReference type="PANTHER" id="PTHR13847">
    <property type="entry name" value="SARCOSINE DEHYDROGENASE-RELATED"/>
    <property type="match status" value="1"/>
</dbReference>
<proteinExistence type="predicted"/>
<accession>A0ABN1K676</accession>
<evidence type="ECO:0000259" key="2">
    <source>
        <dbReference type="Pfam" id="PF01266"/>
    </source>
</evidence>
<dbReference type="Gene3D" id="3.50.50.60">
    <property type="entry name" value="FAD/NAD(P)-binding domain"/>
    <property type="match status" value="1"/>
</dbReference>
<evidence type="ECO:0000256" key="1">
    <source>
        <dbReference type="ARBA" id="ARBA00023002"/>
    </source>
</evidence>
<keyword evidence="4" id="KW-1185">Reference proteome</keyword>
<dbReference type="SUPFAM" id="SSF51905">
    <property type="entry name" value="FAD/NAD(P)-binding domain"/>
    <property type="match status" value="1"/>
</dbReference>
<dbReference type="Gene3D" id="3.30.9.10">
    <property type="entry name" value="D-Amino Acid Oxidase, subunit A, domain 2"/>
    <property type="match status" value="1"/>
</dbReference>
<feature type="domain" description="FAD dependent oxidoreductase" evidence="2">
    <location>
        <begin position="26"/>
        <end position="384"/>
    </location>
</feature>
<dbReference type="InterPro" id="IPR006076">
    <property type="entry name" value="FAD-dep_OxRdtase"/>
</dbReference>